<feature type="transmembrane region" description="Helical" evidence="1">
    <location>
        <begin position="116"/>
        <end position="135"/>
    </location>
</feature>
<dbReference type="EMBL" id="FNRL01000001">
    <property type="protein sequence ID" value="SDZ90354.1"/>
    <property type="molecule type" value="Genomic_DNA"/>
</dbReference>
<keyword evidence="3" id="KW-1185">Reference proteome</keyword>
<name>A0A1H3WVG2_9BACT</name>
<keyword evidence="1" id="KW-0472">Membrane</keyword>
<proteinExistence type="predicted"/>
<keyword evidence="1" id="KW-1133">Transmembrane helix</keyword>
<sequence>MSTEQSCPWCGSETYSTPGTNVLTTSSVCPTCKRDLSSLTGPVAGKIASTRKSIEENTIQLCINSGKISAIKYYRTEMNKLPGVNVSLKEAKETVESLLKSRNLVALVRPPGRNGYVIALFLLALIIASIIYFFTHR</sequence>
<dbReference type="Proteomes" id="UP000199656">
    <property type="component" value="Unassembled WGS sequence"/>
</dbReference>
<dbReference type="OrthoDB" id="675704at2"/>
<organism evidence="2 3">
    <name type="scientific">Chitinophaga terrae</name>
    <name type="common">ex Kim and Jung 2007</name>
    <dbReference type="NCBI Taxonomy" id="408074"/>
    <lineage>
        <taxon>Bacteria</taxon>
        <taxon>Pseudomonadati</taxon>
        <taxon>Bacteroidota</taxon>
        <taxon>Chitinophagia</taxon>
        <taxon>Chitinophagales</taxon>
        <taxon>Chitinophagaceae</taxon>
        <taxon>Chitinophaga</taxon>
    </lineage>
</organism>
<evidence type="ECO:0000313" key="2">
    <source>
        <dbReference type="EMBL" id="SDZ90354.1"/>
    </source>
</evidence>
<protein>
    <submittedName>
        <fullName evidence="2">Uncharacterized protein</fullName>
    </submittedName>
</protein>
<accession>A0A1H3WVG2</accession>
<gene>
    <name evidence="2" type="ORF">SAMN05660909_00061</name>
</gene>
<dbReference type="RefSeq" id="WP_089757436.1">
    <property type="nucleotide sequence ID" value="NZ_BKAT01000015.1"/>
</dbReference>
<evidence type="ECO:0000313" key="3">
    <source>
        <dbReference type="Proteomes" id="UP000199656"/>
    </source>
</evidence>
<dbReference type="AlphaFoldDB" id="A0A1H3WVG2"/>
<reference evidence="3" key="1">
    <citation type="submission" date="2016-10" db="EMBL/GenBank/DDBJ databases">
        <authorList>
            <person name="Varghese N."/>
            <person name="Submissions S."/>
        </authorList>
    </citation>
    <scope>NUCLEOTIDE SEQUENCE [LARGE SCALE GENOMIC DNA]</scope>
    <source>
        <strain evidence="3">DSM 23920</strain>
    </source>
</reference>
<evidence type="ECO:0000256" key="1">
    <source>
        <dbReference type="SAM" id="Phobius"/>
    </source>
</evidence>
<keyword evidence="1" id="KW-0812">Transmembrane</keyword>
<dbReference type="STRING" id="408074.SAMN05660909_00061"/>